<dbReference type="OrthoDB" id="9900789at2"/>
<sequence length="85" mass="9718">MKLKITGLLLAAILILPSSAIAHGRGRHHSQNKGRYQNTQNCQINHRHNKKTGECNYGEYCLNNHKYNKKTKVCNYGEDCPYCVN</sequence>
<dbReference type="RefSeq" id="WP_073185103.1">
    <property type="nucleotide sequence ID" value="NZ_FQXI01000011.1"/>
</dbReference>
<evidence type="ECO:0000256" key="1">
    <source>
        <dbReference type="SAM" id="SignalP"/>
    </source>
</evidence>
<keyword evidence="1" id="KW-0732">Signal</keyword>
<evidence type="ECO:0008006" key="4">
    <source>
        <dbReference type="Google" id="ProtNLM"/>
    </source>
</evidence>
<gene>
    <name evidence="2" type="ORF">SAMN02745245_01512</name>
</gene>
<evidence type="ECO:0000313" key="2">
    <source>
        <dbReference type="EMBL" id="SHH51405.1"/>
    </source>
</evidence>
<dbReference type="AlphaFoldDB" id="A0A1M5TKS0"/>
<proteinExistence type="predicted"/>
<dbReference type="Proteomes" id="UP000184032">
    <property type="component" value="Unassembled WGS sequence"/>
</dbReference>
<feature type="signal peptide" evidence="1">
    <location>
        <begin position="1"/>
        <end position="22"/>
    </location>
</feature>
<reference evidence="2 3" key="1">
    <citation type="submission" date="2016-11" db="EMBL/GenBank/DDBJ databases">
        <authorList>
            <person name="Jaros S."/>
            <person name="Januszkiewicz K."/>
            <person name="Wedrychowicz H."/>
        </authorList>
    </citation>
    <scope>NUCLEOTIDE SEQUENCE [LARGE SCALE GENOMIC DNA]</scope>
    <source>
        <strain evidence="2 3">DSM 21120</strain>
    </source>
</reference>
<dbReference type="EMBL" id="FQXI01000011">
    <property type="protein sequence ID" value="SHH51405.1"/>
    <property type="molecule type" value="Genomic_DNA"/>
</dbReference>
<feature type="chain" id="PRO_5012229159" description="C3H1-type domain-containing protein" evidence="1">
    <location>
        <begin position="23"/>
        <end position="85"/>
    </location>
</feature>
<organism evidence="2 3">
    <name type="scientific">Anaerosphaera aminiphila DSM 21120</name>
    <dbReference type="NCBI Taxonomy" id="1120995"/>
    <lineage>
        <taxon>Bacteria</taxon>
        <taxon>Bacillati</taxon>
        <taxon>Bacillota</taxon>
        <taxon>Tissierellia</taxon>
        <taxon>Tissierellales</taxon>
        <taxon>Peptoniphilaceae</taxon>
        <taxon>Anaerosphaera</taxon>
    </lineage>
</organism>
<name>A0A1M5TKS0_9FIRM</name>
<accession>A0A1M5TKS0</accession>
<protein>
    <recommendedName>
        <fullName evidence="4">C3H1-type domain-containing protein</fullName>
    </recommendedName>
</protein>
<evidence type="ECO:0000313" key="3">
    <source>
        <dbReference type="Proteomes" id="UP000184032"/>
    </source>
</evidence>
<dbReference type="STRING" id="1120995.SAMN02745245_01512"/>
<keyword evidence="3" id="KW-1185">Reference proteome</keyword>